<protein>
    <recommendedName>
        <fullName evidence="3">DJ-1/PfpI domain-containing protein</fullName>
    </recommendedName>
</protein>
<organism evidence="1 2">
    <name type="scientific">Hyphobacterium lacteum</name>
    <dbReference type="NCBI Taxonomy" id="3116575"/>
    <lineage>
        <taxon>Bacteria</taxon>
        <taxon>Pseudomonadati</taxon>
        <taxon>Pseudomonadota</taxon>
        <taxon>Alphaproteobacteria</taxon>
        <taxon>Maricaulales</taxon>
        <taxon>Maricaulaceae</taxon>
        <taxon>Hyphobacterium</taxon>
    </lineage>
</organism>
<comment type="caution">
    <text evidence="1">The sequence shown here is derived from an EMBL/GenBank/DDBJ whole genome shotgun (WGS) entry which is preliminary data.</text>
</comment>
<dbReference type="Proteomes" id="UP001354971">
    <property type="component" value="Unassembled WGS sequence"/>
</dbReference>
<name>A0ABU7LRM5_9PROT</name>
<sequence>MNRFNRKRQPILGRIAAVTAPNFDADEFSRATRPLEQQGFAVAVVSNTSGMLTGRTEQGQDVNFVPASTVGDMEFDGYCALVLPGNSHNIGESTQAALAKFLGDGKPVIALSGDVPLLAAAANSPEVADAGVAISMNGKVFAARGIEASAEAVEVFAQALAA</sequence>
<dbReference type="Gene3D" id="3.40.50.880">
    <property type="match status" value="1"/>
</dbReference>
<keyword evidence="2" id="KW-1185">Reference proteome</keyword>
<proteinExistence type="predicted"/>
<dbReference type="EMBL" id="JAZDRP010000005">
    <property type="protein sequence ID" value="MEE2526558.1"/>
    <property type="molecule type" value="Genomic_DNA"/>
</dbReference>
<evidence type="ECO:0000313" key="2">
    <source>
        <dbReference type="Proteomes" id="UP001354971"/>
    </source>
</evidence>
<evidence type="ECO:0008006" key="3">
    <source>
        <dbReference type="Google" id="ProtNLM"/>
    </source>
</evidence>
<dbReference type="InterPro" id="IPR029062">
    <property type="entry name" value="Class_I_gatase-like"/>
</dbReference>
<gene>
    <name evidence="1" type="ORF">V0U79_09280</name>
</gene>
<accession>A0ABU7LRM5</accession>
<evidence type="ECO:0000313" key="1">
    <source>
        <dbReference type="EMBL" id="MEE2526558.1"/>
    </source>
</evidence>
<reference evidence="1 2" key="1">
    <citation type="submission" date="2024-01" db="EMBL/GenBank/DDBJ databases">
        <title>Hyphobacterium bacterium isolated from marine sediment.</title>
        <authorList>
            <person name="Zhao S."/>
        </authorList>
    </citation>
    <scope>NUCLEOTIDE SEQUENCE [LARGE SCALE GENOMIC DNA]</scope>
    <source>
        <strain evidence="2">HN65</strain>
    </source>
</reference>
<dbReference type="RefSeq" id="WP_330199221.1">
    <property type="nucleotide sequence ID" value="NZ_JAZDRP010000005.1"/>
</dbReference>
<dbReference type="SUPFAM" id="SSF52317">
    <property type="entry name" value="Class I glutamine amidotransferase-like"/>
    <property type="match status" value="1"/>
</dbReference>